<comment type="caution">
    <text evidence="1">The sequence shown here is derived from an EMBL/GenBank/DDBJ whole genome shotgun (WGS) entry which is preliminary data.</text>
</comment>
<evidence type="ECO:0000313" key="1">
    <source>
        <dbReference type="EMBL" id="CAB3245187.1"/>
    </source>
</evidence>
<dbReference type="PRINTS" id="PR00081">
    <property type="entry name" value="GDHRDH"/>
</dbReference>
<dbReference type="Pfam" id="PF13561">
    <property type="entry name" value="adh_short_C2"/>
    <property type="match status" value="1"/>
</dbReference>
<dbReference type="PANTHER" id="PTHR43975:SF2">
    <property type="entry name" value="EG:BACR7A4.14 PROTEIN-RELATED"/>
    <property type="match status" value="1"/>
</dbReference>
<dbReference type="SUPFAM" id="SSF51735">
    <property type="entry name" value="NAD(P)-binding Rossmann-fold domains"/>
    <property type="match status" value="1"/>
</dbReference>
<organism evidence="1 2">
    <name type="scientific">Arctia plantaginis</name>
    <name type="common">Wood tiger moth</name>
    <name type="synonym">Phalaena plantaginis</name>
    <dbReference type="NCBI Taxonomy" id="874455"/>
    <lineage>
        <taxon>Eukaryota</taxon>
        <taxon>Metazoa</taxon>
        <taxon>Ecdysozoa</taxon>
        <taxon>Arthropoda</taxon>
        <taxon>Hexapoda</taxon>
        <taxon>Insecta</taxon>
        <taxon>Pterygota</taxon>
        <taxon>Neoptera</taxon>
        <taxon>Endopterygota</taxon>
        <taxon>Lepidoptera</taxon>
        <taxon>Glossata</taxon>
        <taxon>Ditrysia</taxon>
        <taxon>Noctuoidea</taxon>
        <taxon>Erebidae</taxon>
        <taxon>Arctiinae</taxon>
        <taxon>Arctia</taxon>
    </lineage>
</organism>
<dbReference type="Gene3D" id="3.40.50.720">
    <property type="entry name" value="NAD(P)-binding Rossmann-like Domain"/>
    <property type="match status" value="1"/>
</dbReference>
<dbReference type="PANTHER" id="PTHR43975">
    <property type="entry name" value="ZGC:101858"/>
    <property type="match status" value="1"/>
</dbReference>
<sequence>MSFLAANGCVHMDFTGKTAIVTGASSGIGAATAKLLSTHGATLALVGRNEQRLLDVAKHCEEASSKKPLCLLLDLTIDGNCDEVVRKTVETFKRIDVLINCAGKAAVTSLFDTNMEIFDELVALNLRVPYKLTQSCIPHLKRVKGNIVNVVAAPVRVRPGFLPFAMIRDALDRFTKAGALELVSDGIRMNAVRPGITRTNLLANLNVEEEFMDQAYDKIAMAVPNNVIIEPEEIAKMIVFAASDSCPNLNGASLIVDGAASSY</sequence>
<dbReference type="InterPro" id="IPR002347">
    <property type="entry name" value="SDR_fam"/>
</dbReference>
<accession>A0A8S1AIH8</accession>
<dbReference type="OrthoDB" id="19653at2759"/>
<name>A0A8S1AIH8_ARCPL</name>
<dbReference type="AlphaFoldDB" id="A0A8S1AIH8"/>
<evidence type="ECO:0000313" key="2">
    <source>
        <dbReference type="Proteomes" id="UP000494256"/>
    </source>
</evidence>
<dbReference type="Proteomes" id="UP000494256">
    <property type="component" value="Unassembled WGS sequence"/>
</dbReference>
<reference evidence="1 2" key="1">
    <citation type="submission" date="2020-04" db="EMBL/GenBank/DDBJ databases">
        <authorList>
            <person name="Wallbank WR R."/>
            <person name="Pardo Diaz C."/>
            <person name="Kozak K."/>
            <person name="Martin S."/>
            <person name="Jiggins C."/>
            <person name="Moest M."/>
            <person name="Warren A I."/>
            <person name="Byers J.R.P. K."/>
            <person name="Montejo-Kovacevich G."/>
            <person name="Yen C E."/>
        </authorList>
    </citation>
    <scope>NUCLEOTIDE SEQUENCE [LARGE SCALE GENOMIC DNA]</scope>
</reference>
<protein>
    <submittedName>
        <fullName evidence="1">Uncharacterized protein</fullName>
    </submittedName>
</protein>
<dbReference type="EMBL" id="CADEBD010000324">
    <property type="protein sequence ID" value="CAB3245187.1"/>
    <property type="molecule type" value="Genomic_DNA"/>
</dbReference>
<gene>
    <name evidence="1" type="ORF">APLA_LOCUS11001</name>
</gene>
<dbReference type="FunFam" id="3.40.50.720:FF:000084">
    <property type="entry name" value="Short-chain dehydrogenase reductase"/>
    <property type="match status" value="1"/>
</dbReference>
<dbReference type="InterPro" id="IPR036291">
    <property type="entry name" value="NAD(P)-bd_dom_sf"/>
</dbReference>
<proteinExistence type="predicted"/>